<dbReference type="SMART" id="SM00636">
    <property type="entry name" value="Glyco_18"/>
    <property type="match status" value="1"/>
</dbReference>
<evidence type="ECO:0000313" key="4">
    <source>
        <dbReference type="Proteomes" id="UP000184404"/>
    </source>
</evidence>
<dbReference type="OrthoDB" id="9775889at2"/>
<organism evidence="3 4">
    <name type="scientific">Schwartzia succinivorans DSM 10502</name>
    <dbReference type="NCBI Taxonomy" id="1123243"/>
    <lineage>
        <taxon>Bacteria</taxon>
        <taxon>Bacillati</taxon>
        <taxon>Bacillota</taxon>
        <taxon>Negativicutes</taxon>
        <taxon>Selenomonadales</taxon>
        <taxon>Selenomonadaceae</taxon>
        <taxon>Schwartzia</taxon>
    </lineage>
</organism>
<protein>
    <submittedName>
        <fullName evidence="3">Spore germination protein YaaH</fullName>
    </submittedName>
</protein>
<dbReference type="PANTHER" id="PTHR46066">
    <property type="entry name" value="CHITINASE DOMAIN-CONTAINING PROTEIN 1 FAMILY MEMBER"/>
    <property type="match status" value="1"/>
</dbReference>
<dbReference type="STRING" id="1123243.SAMN02745190_01432"/>
<proteinExistence type="predicted"/>
<dbReference type="GO" id="GO:0008061">
    <property type="term" value="F:chitin binding"/>
    <property type="evidence" value="ECO:0007669"/>
    <property type="project" value="InterPro"/>
</dbReference>
<gene>
    <name evidence="3" type="ORF">SAMN02745190_01432</name>
</gene>
<feature type="signal peptide" evidence="1">
    <location>
        <begin position="1"/>
        <end position="22"/>
    </location>
</feature>
<dbReference type="AlphaFoldDB" id="A0A1M4XBY8"/>
<evidence type="ECO:0000259" key="2">
    <source>
        <dbReference type="PROSITE" id="PS51910"/>
    </source>
</evidence>
<dbReference type="Gene3D" id="3.20.20.80">
    <property type="entry name" value="Glycosidases"/>
    <property type="match status" value="1"/>
</dbReference>
<feature type="domain" description="GH18" evidence="2">
    <location>
        <begin position="56"/>
        <end position="372"/>
    </location>
</feature>
<dbReference type="SUPFAM" id="SSF51445">
    <property type="entry name" value="(Trans)glycosidases"/>
    <property type="match status" value="1"/>
</dbReference>
<keyword evidence="4" id="KW-1185">Reference proteome</keyword>
<evidence type="ECO:0000313" key="3">
    <source>
        <dbReference type="EMBL" id="SHE91059.1"/>
    </source>
</evidence>
<reference evidence="3 4" key="1">
    <citation type="submission" date="2016-11" db="EMBL/GenBank/DDBJ databases">
        <authorList>
            <person name="Jaros S."/>
            <person name="Januszkiewicz K."/>
            <person name="Wedrychowicz H."/>
        </authorList>
    </citation>
    <scope>NUCLEOTIDE SEQUENCE [LARGE SCALE GENOMIC DNA]</scope>
    <source>
        <strain evidence="3 4">DSM 10502</strain>
    </source>
</reference>
<accession>A0A1M4XBY8</accession>
<dbReference type="PROSITE" id="PS51910">
    <property type="entry name" value="GH18_2"/>
    <property type="match status" value="1"/>
</dbReference>
<dbReference type="Gene3D" id="3.10.50.10">
    <property type="match status" value="1"/>
</dbReference>
<name>A0A1M4XBY8_9FIRM</name>
<dbReference type="InterPro" id="IPR001223">
    <property type="entry name" value="Glyco_hydro18_cat"/>
</dbReference>
<dbReference type="EMBL" id="FQUG01000005">
    <property type="protein sequence ID" value="SHE91059.1"/>
    <property type="molecule type" value="Genomic_DNA"/>
</dbReference>
<dbReference type="PANTHER" id="PTHR46066:SF2">
    <property type="entry name" value="CHITINASE DOMAIN-CONTAINING PROTEIN 1"/>
    <property type="match status" value="1"/>
</dbReference>
<sequence>MKQRIVWILLGFMVFMSSVVMAAPAENAAPGSRIKDLLAEWRKGDVKPATGNRLPGKVGLVWQPRLDDATDMSEAERIDCINVVSPCWFRISSEDGTMSHAALSPDKDYVKKAQKKGYKVWALVSNSFDPDMTHRLLANPAGMKRAIDEIMQAVKKYDLDGINLDFENIEEEDRDALSGFISRLGTELHKENKTFSVDVTFPGGSPNWSLCYDRGAIAAAADYVMVMAYDEHPGGSKYAGSVASIGWVENGVQAMLREVPAEKLVLGMPLYSRIWKESDGVVEDVETLWMEDADRLVREKKLARVWDADAGQYYFEYQKNGQLCRVWQENARSIALKASLISKYDLAGAALWRRGFETADVWPVLAAELENSQR</sequence>
<dbReference type="RefSeq" id="WP_072935527.1">
    <property type="nucleotide sequence ID" value="NZ_FQUG01000005.1"/>
</dbReference>
<evidence type="ECO:0000256" key="1">
    <source>
        <dbReference type="SAM" id="SignalP"/>
    </source>
</evidence>
<dbReference type="GO" id="GO:0005975">
    <property type="term" value="P:carbohydrate metabolic process"/>
    <property type="evidence" value="ECO:0007669"/>
    <property type="project" value="InterPro"/>
</dbReference>
<dbReference type="Pfam" id="PF00704">
    <property type="entry name" value="Glyco_hydro_18"/>
    <property type="match status" value="1"/>
</dbReference>
<dbReference type="Proteomes" id="UP000184404">
    <property type="component" value="Unassembled WGS sequence"/>
</dbReference>
<keyword evidence="1" id="KW-0732">Signal</keyword>
<dbReference type="InterPro" id="IPR029070">
    <property type="entry name" value="Chitinase_insertion_sf"/>
</dbReference>
<feature type="chain" id="PRO_5012974074" evidence="1">
    <location>
        <begin position="23"/>
        <end position="374"/>
    </location>
</feature>
<dbReference type="InterPro" id="IPR011583">
    <property type="entry name" value="Chitinase_II/V-like_cat"/>
</dbReference>
<dbReference type="InterPro" id="IPR017853">
    <property type="entry name" value="GH"/>
</dbReference>